<feature type="region of interest" description="Disordered" evidence="2">
    <location>
        <begin position="117"/>
        <end position="164"/>
    </location>
</feature>
<evidence type="ECO:0000256" key="2">
    <source>
        <dbReference type="SAM" id="MobiDB-lite"/>
    </source>
</evidence>
<protein>
    <recommendedName>
        <fullName evidence="5">Tfp pilus assembly protein PilO</fullName>
    </recommendedName>
</protein>
<keyword evidence="1" id="KW-0175">Coiled coil</keyword>
<feature type="compositionally biased region" description="Low complexity" evidence="2">
    <location>
        <begin position="146"/>
        <end position="163"/>
    </location>
</feature>
<sequence length="255" mass="24933">MMDKNRLFMILLGVAMAAVLAGGFLLGVRPSLETAAAAEQAREQAAASNQANQALLNSLAEQNKNIGALNDEVATLRQSIPAQENLGQFIDTVREAAAAQGLTVQNVTPSDAVAYAPQGATAPAPSSSSSSPSSTATPSPTPTPTPSATAAPAPAAGAGAQAPVPHTDSAITAANFLAVPVKVGVAGPLAATISFIHALQNGPRLFVINGISGGASGGDGGGAAKGAVADTYAISGYVYVLAATPAAAPAATPSK</sequence>
<dbReference type="KEGG" id="lse:F1C12_19375"/>
<evidence type="ECO:0000313" key="4">
    <source>
        <dbReference type="Proteomes" id="UP000515511"/>
    </source>
</evidence>
<dbReference type="EMBL" id="CP043641">
    <property type="protein sequence ID" value="QNE37058.1"/>
    <property type="molecule type" value="Genomic_DNA"/>
</dbReference>
<dbReference type="AlphaFoldDB" id="A0A7G6YEZ3"/>
<evidence type="ECO:0000256" key="1">
    <source>
        <dbReference type="SAM" id="Coils"/>
    </source>
</evidence>
<dbReference type="Proteomes" id="UP000515511">
    <property type="component" value="Chromosome"/>
</dbReference>
<proteinExistence type="predicted"/>
<feature type="coiled-coil region" evidence="1">
    <location>
        <begin position="38"/>
        <end position="79"/>
    </location>
</feature>
<feature type="compositionally biased region" description="Low complexity" evidence="2">
    <location>
        <begin position="117"/>
        <end position="138"/>
    </location>
</feature>
<gene>
    <name evidence="3" type="ORF">F1C12_19375</name>
</gene>
<organism evidence="3 4">
    <name type="scientific">Leifsonia shinshuensis</name>
    <dbReference type="NCBI Taxonomy" id="150026"/>
    <lineage>
        <taxon>Bacteria</taxon>
        <taxon>Bacillati</taxon>
        <taxon>Actinomycetota</taxon>
        <taxon>Actinomycetes</taxon>
        <taxon>Micrococcales</taxon>
        <taxon>Microbacteriaceae</taxon>
        <taxon>Leifsonia</taxon>
    </lineage>
</organism>
<evidence type="ECO:0000313" key="3">
    <source>
        <dbReference type="EMBL" id="QNE37058.1"/>
    </source>
</evidence>
<accession>A0A7G6YEZ3</accession>
<reference evidence="4" key="1">
    <citation type="submission" date="2019-09" db="EMBL/GenBank/DDBJ databases">
        <title>Antimicrobial potential of Antarctic Bacteria.</title>
        <authorList>
            <person name="Benaud N."/>
            <person name="Edwards R.J."/>
            <person name="Ferrari B.C."/>
        </authorList>
    </citation>
    <scope>NUCLEOTIDE SEQUENCE [LARGE SCALE GENOMIC DNA]</scope>
    <source>
        <strain evidence="4">INR9</strain>
    </source>
</reference>
<evidence type="ECO:0008006" key="5">
    <source>
        <dbReference type="Google" id="ProtNLM"/>
    </source>
</evidence>
<name>A0A7G6YEZ3_9MICO</name>
<dbReference type="RefSeq" id="WP_185276483.1">
    <property type="nucleotide sequence ID" value="NZ_CP043641.1"/>
</dbReference>